<dbReference type="Proteomes" id="UP000007014">
    <property type="component" value="Chromosome 12"/>
</dbReference>
<dbReference type="AlphaFoldDB" id="M1V8J7"/>
<dbReference type="RefSeq" id="XP_005536730.1">
    <property type="nucleotide sequence ID" value="XM_005536673.1"/>
</dbReference>
<proteinExistence type="predicted"/>
<feature type="transmembrane region" description="Helical" evidence="2">
    <location>
        <begin position="45"/>
        <end position="66"/>
    </location>
</feature>
<keyword evidence="2" id="KW-0472">Membrane</keyword>
<dbReference type="EMBL" id="AP006494">
    <property type="protein sequence ID" value="BAM80694.1"/>
    <property type="molecule type" value="Genomic_DNA"/>
</dbReference>
<evidence type="ECO:0000313" key="4">
    <source>
        <dbReference type="Proteomes" id="UP000007014"/>
    </source>
</evidence>
<gene>
    <name evidence="3" type="ORF">CYME_CML075C</name>
</gene>
<evidence type="ECO:0000256" key="2">
    <source>
        <dbReference type="SAM" id="Phobius"/>
    </source>
</evidence>
<keyword evidence="2" id="KW-0812">Transmembrane</keyword>
<dbReference type="GeneID" id="16994770"/>
<dbReference type="OrthoDB" id="10419390at2759"/>
<protein>
    <submittedName>
        <fullName evidence="3">Uncharacterized protein</fullName>
    </submittedName>
</protein>
<sequence>MDKLFVIRTLQQPGVQEELAERGALCAGAGAVSGLVTAAVRGYRVSTAAVIGSAGFVLAGVPFFALQRVFQERRQGVQDPWNSVLAGAFVGWFVGLGISGPGRCPQSALTLAALCGAVHWSLSTVGHWRQRTPASSSAAVRNETESFQWPEWLPIQPVRPGYRPPHVELAELVAKRASLEEELRERRARLEHERGAEPASPCDCSPK</sequence>
<evidence type="ECO:0000256" key="1">
    <source>
        <dbReference type="SAM" id="MobiDB-lite"/>
    </source>
</evidence>
<evidence type="ECO:0000313" key="3">
    <source>
        <dbReference type="EMBL" id="BAM80694.1"/>
    </source>
</evidence>
<feature type="region of interest" description="Disordered" evidence="1">
    <location>
        <begin position="186"/>
        <end position="207"/>
    </location>
</feature>
<accession>M1V8J7</accession>
<dbReference type="KEGG" id="cme:CYME_CML075C"/>
<dbReference type="Gramene" id="CML075CT">
    <property type="protein sequence ID" value="CML075CT"/>
    <property type="gene ID" value="CML075C"/>
</dbReference>
<organism evidence="3 4">
    <name type="scientific">Cyanidioschyzon merolae (strain NIES-3377 / 10D)</name>
    <name type="common">Unicellular red alga</name>
    <dbReference type="NCBI Taxonomy" id="280699"/>
    <lineage>
        <taxon>Eukaryota</taxon>
        <taxon>Rhodophyta</taxon>
        <taxon>Bangiophyceae</taxon>
        <taxon>Cyanidiales</taxon>
        <taxon>Cyanidiaceae</taxon>
        <taxon>Cyanidioschyzon</taxon>
    </lineage>
</organism>
<dbReference type="HOGENOM" id="CLU_1328035_0_0_1"/>
<keyword evidence="4" id="KW-1185">Reference proteome</keyword>
<name>M1V8J7_CYAM1</name>
<feature type="compositionally biased region" description="Basic and acidic residues" evidence="1">
    <location>
        <begin position="186"/>
        <end position="196"/>
    </location>
</feature>
<keyword evidence="2" id="KW-1133">Transmembrane helix</keyword>
<reference evidence="3 4" key="2">
    <citation type="journal article" date="2007" name="BMC Biol.">
        <title>A 100%-complete sequence reveals unusually simple genomic features in the hot-spring red alga Cyanidioschyzon merolae.</title>
        <authorList>
            <person name="Nozaki H."/>
            <person name="Takano H."/>
            <person name="Misumi O."/>
            <person name="Terasawa K."/>
            <person name="Matsuzaki M."/>
            <person name="Maruyama S."/>
            <person name="Nishida K."/>
            <person name="Yagisawa F."/>
            <person name="Yoshida Y."/>
            <person name="Fujiwara T."/>
            <person name="Takio S."/>
            <person name="Tamura K."/>
            <person name="Chung S.J."/>
            <person name="Nakamura S."/>
            <person name="Kuroiwa H."/>
            <person name="Tanaka K."/>
            <person name="Sato N."/>
            <person name="Kuroiwa T."/>
        </authorList>
    </citation>
    <scope>NUCLEOTIDE SEQUENCE [LARGE SCALE GENOMIC DNA]</scope>
    <source>
        <strain evidence="3 4">10D</strain>
    </source>
</reference>
<reference evidence="3 4" key="1">
    <citation type="journal article" date="2004" name="Nature">
        <title>Genome sequence of the ultrasmall unicellular red alga Cyanidioschyzon merolae 10D.</title>
        <authorList>
            <person name="Matsuzaki M."/>
            <person name="Misumi O."/>
            <person name="Shin-i T."/>
            <person name="Maruyama S."/>
            <person name="Takahara M."/>
            <person name="Miyagishima S."/>
            <person name="Mori T."/>
            <person name="Nishida K."/>
            <person name="Yagisawa F."/>
            <person name="Nishida K."/>
            <person name="Yoshida Y."/>
            <person name="Nishimura Y."/>
            <person name="Nakao S."/>
            <person name="Kobayashi T."/>
            <person name="Momoyama Y."/>
            <person name="Higashiyama T."/>
            <person name="Minoda A."/>
            <person name="Sano M."/>
            <person name="Nomoto H."/>
            <person name="Oishi K."/>
            <person name="Hayashi H."/>
            <person name="Ohta F."/>
            <person name="Nishizaka S."/>
            <person name="Haga S."/>
            <person name="Miura S."/>
            <person name="Morishita T."/>
            <person name="Kabeya Y."/>
            <person name="Terasawa K."/>
            <person name="Suzuki Y."/>
            <person name="Ishii Y."/>
            <person name="Asakawa S."/>
            <person name="Takano H."/>
            <person name="Ohta N."/>
            <person name="Kuroiwa H."/>
            <person name="Tanaka K."/>
            <person name="Shimizu N."/>
            <person name="Sugano S."/>
            <person name="Sato N."/>
            <person name="Nozaki H."/>
            <person name="Ogasawara N."/>
            <person name="Kohara Y."/>
            <person name="Kuroiwa T."/>
        </authorList>
    </citation>
    <scope>NUCLEOTIDE SEQUENCE [LARGE SCALE GENOMIC DNA]</scope>
    <source>
        <strain evidence="3 4">10D</strain>
    </source>
</reference>